<name>A0ABY4W726_9PROT</name>
<dbReference type="SUPFAM" id="SSF54197">
    <property type="entry name" value="HIT-like"/>
    <property type="match status" value="1"/>
</dbReference>
<organism evidence="3 4">
    <name type="scientific">Sneathiella marina</name>
    <dbReference type="NCBI Taxonomy" id="2950108"/>
    <lineage>
        <taxon>Bacteria</taxon>
        <taxon>Pseudomonadati</taxon>
        <taxon>Pseudomonadota</taxon>
        <taxon>Alphaproteobacteria</taxon>
        <taxon>Sneathiellales</taxon>
        <taxon>Sneathiellaceae</taxon>
        <taxon>Sneathiella</taxon>
    </lineage>
</organism>
<feature type="domain" description="HIT" evidence="2">
    <location>
        <begin position="34"/>
        <end position="103"/>
    </location>
</feature>
<keyword evidence="4" id="KW-1185">Reference proteome</keyword>
<dbReference type="Gene3D" id="3.30.428.10">
    <property type="entry name" value="HIT-like"/>
    <property type="match status" value="1"/>
</dbReference>
<proteinExistence type="predicted"/>
<dbReference type="RefSeq" id="WP_251937035.1">
    <property type="nucleotide sequence ID" value="NZ_CP098747.1"/>
</dbReference>
<dbReference type="PROSITE" id="PS51084">
    <property type="entry name" value="HIT_2"/>
    <property type="match status" value="1"/>
</dbReference>
<dbReference type="EMBL" id="CP098747">
    <property type="protein sequence ID" value="USG62838.1"/>
    <property type="molecule type" value="Genomic_DNA"/>
</dbReference>
<sequence length="138" mass="15491">MFDLHPQLARDTVPVLDLPVCRVLLMKDSRYPWVILVPQQADLTELHDLDTRSYTAVMAEIRQASQLMAALFSAHKINIGALGNMVPQLHIHVIARQQGDAAWPGPVWGVGTARPYSETELARRIEIIRSGFKDHKTS</sequence>
<evidence type="ECO:0000313" key="4">
    <source>
        <dbReference type="Proteomes" id="UP001056291"/>
    </source>
</evidence>
<reference evidence="3" key="1">
    <citation type="submission" date="2022-06" db="EMBL/GenBank/DDBJ databases">
        <title>Sneathiella actinostolidae sp. nov., isolated from a sea anemonein the Western Pacific Ocean.</title>
        <authorList>
            <person name="Wei M.J."/>
        </authorList>
    </citation>
    <scope>NUCLEOTIDE SEQUENCE</scope>
    <source>
        <strain evidence="3">PHK-P5</strain>
    </source>
</reference>
<evidence type="ECO:0000259" key="2">
    <source>
        <dbReference type="PROSITE" id="PS51084"/>
    </source>
</evidence>
<dbReference type="InterPro" id="IPR036265">
    <property type="entry name" value="HIT-like_sf"/>
</dbReference>
<dbReference type="Proteomes" id="UP001056291">
    <property type="component" value="Chromosome"/>
</dbReference>
<comment type="caution">
    <text evidence="1">Lacks conserved residue(s) required for the propagation of feature annotation.</text>
</comment>
<protein>
    <submittedName>
        <fullName evidence="3">HIT family protein</fullName>
    </submittedName>
</protein>
<dbReference type="InterPro" id="IPR011146">
    <property type="entry name" value="HIT-like"/>
</dbReference>
<evidence type="ECO:0000256" key="1">
    <source>
        <dbReference type="PROSITE-ProRule" id="PRU00464"/>
    </source>
</evidence>
<dbReference type="PIRSF" id="PIRSF000714">
    <property type="entry name" value="HIT"/>
    <property type="match status" value="1"/>
</dbReference>
<dbReference type="InterPro" id="IPR026026">
    <property type="entry name" value="HIT_Hint"/>
</dbReference>
<gene>
    <name evidence="3" type="ORF">NBZ79_07595</name>
</gene>
<dbReference type="Pfam" id="PF01230">
    <property type="entry name" value="HIT"/>
    <property type="match status" value="1"/>
</dbReference>
<evidence type="ECO:0000313" key="3">
    <source>
        <dbReference type="EMBL" id="USG62838.1"/>
    </source>
</evidence>
<accession>A0ABY4W726</accession>